<feature type="region of interest" description="Disordered" evidence="1">
    <location>
        <begin position="59"/>
        <end position="94"/>
    </location>
</feature>
<protein>
    <submittedName>
        <fullName evidence="2">DUF1765-domain-containing protein</fullName>
    </submittedName>
</protein>
<feature type="compositionally biased region" description="Polar residues" evidence="1">
    <location>
        <begin position="9"/>
        <end position="24"/>
    </location>
</feature>
<feature type="compositionally biased region" description="Basic and acidic residues" evidence="1">
    <location>
        <begin position="81"/>
        <end position="94"/>
    </location>
</feature>
<feature type="compositionally biased region" description="Polar residues" evidence="1">
    <location>
        <begin position="230"/>
        <end position="241"/>
    </location>
</feature>
<feature type="region of interest" description="Disordered" evidence="1">
    <location>
        <begin position="1153"/>
        <end position="1190"/>
    </location>
</feature>
<feature type="compositionally biased region" description="Pro residues" evidence="1">
    <location>
        <begin position="1075"/>
        <end position="1084"/>
    </location>
</feature>
<feature type="region of interest" description="Disordered" evidence="1">
    <location>
        <begin position="966"/>
        <end position="1026"/>
    </location>
</feature>
<dbReference type="EMBL" id="ML119052">
    <property type="protein sequence ID" value="ROT41570.1"/>
    <property type="molecule type" value="Genomic_DNA"/>
</dbReference>
<evidence type="ECO:0000313" key="3">
    <source>
        <dbReference type="Proteomes" id="UP000272025"/>
    </source>
</evidence>
<dbReference type="Pfam" id="PF08578">
    <property type="entry name" value="DUF1765"/>
    <property type="match status" value="1"/>
</dbReference>
<accession>A0A3N2Q477</accession>
<feature type="compositionally biased region" description="Basic and acidic residues" evidence="1">
    <location>
        <begin position="144"/>
        <end position="155"/>
    </location>
</feature>
<dbReference type="Proteomes" id="UP000272025">
    <property type="component" value="Unassembled WGS sequence"/>
</dbReference>
<name>A0A3N2Q477_SODAK</name>
<feature type="region of interest" description="Disordered" evidence="1">
    <location>
        <begin position="257"/>
        <end position="278"/>
    </location>
</feature>
<sequence>MAPAVGLDPTSSFSRTYSSPNLASLHSPPNADQPDAGLRFFEVPSFDTTPELDAKLLFDAQKPDSPLSEAKIGATVTAESAHAREDRPEKRTARYSLVERPKSWIPGSKSASSLQEYFSDRPSTRIGTERPTGGLMSTAGSDSGLRRKADVKKVNVTESSAGLARASLTSPTSPLPQGIRGRPATRKTASNPDAKLHDSVKGSAKRSLLSRPLSVGDPDTPWLAEDSKGTSRTLNRASSYLTKMRARPQSAFVKLSYSRNSSSNNSLSNDSDTSRSSSATSLALPVTSFTIEHQGTFKTASFVDGSITSADDSSGDMAPSRDPLWKSFKALDSEFCKFAARDTAQRMELIRRVLLPFLQAHTNHTSNKSLCPQHVEHRANILDKWWKGLLEMLDRSEQQPLPGANRPLLLNMILAVMMRPEWRQGASYMMPLADRSPNERVGTRSWSLSSDSNDSTQAEFALASAEHNVRAMFAANLLSQMDIVVRKMSQRQVPLSLVNFSGKTCAYAFFFAPGVADMLVRAWRLTPDLLRRVAREFRLPEKDNGESEDIVALFPPNLGMLGWTDVKTILDRLKGEPKLSMTAARIRWYGPWLLRWVGRDTDLFFIFCKYFHILSDEFTPPGLPLVEKARSPAFALVHAQLLATLDWTIHRPNDEGDVMSPPSYDSAYGADAFMPLGTVAGFRPAMNTSQNRLVTLLKDFLSDDSPHVNGARHTFAEAFMAVLRAVTARTSVYDIDACCVLCDFLEEALVAYDQFEDTDRRPNLSYVDWSFWFDVCKRMLSTFHSSMEARLFSFVFATWDAIAADPRRKQKVCLEWLLEEKNFNDYFNHWNPLVRAYFMRLLCWRVCRDTGSANEVDAEIFLIVASRLKSTWAHYLYMKQTAEEAGKSPPSTAPCLPTPGKKFMIIRTEVQPHQTGLFMSFDSFLQPLQNSGPSLSGLLGTGANASPPSDAKRRWSLLGKVLSFTSGSSAADAPTSKVLSGSDVEQAGKAPGESLGRDPSSSAPLPPPKPSSPTTSDGSSTGSAPVYSEPQYVFKFTLGGHVTNPNQLRERALVRPRLPRPAQAWVNARSRSGSDPPPFAPRMPAPTRRVSGLHEGGLVCEARNASPLFSPIGAHAARRISSETPPQLSFSPSFTRSLNEPFDCDASVLTEQSRRSDDSIAVSSALSHTTKDSLPVGDGESGRSTVDTLPRPVQPTGIYAKNAIYSGRALAEWSVIVAECNAFIDRRRNEGVLGLREVEVPMLGTEGIGLRRL</sequence>
<evidence type="ECO:0000256" key="1">
    <source>
        <dbReference type="SAM" id="MobiDB-lite"/>
    </source>
</evidence>
<reference evidence="2 3" key="1">
    <citation type="journal article" date="2018" name="Mol. Ecol.">
        <title>The obligate alkalophilic soda-lake fungus Sodiomyces alkalinus has shifted to a protein diet.</title>
        <authorList>
            <person name="Grum-Grzhimaylo A.A."/>
            <person name="Falkoski D.L."/>
            <person name="van den Heuvel J."/>
            <person name="Valero-Jimenez C.A."/>
            <person name="Min B."/>
            <person name="Choi I.G."/>
            <person name="Lipzen A."/>
            <person name="Daum C.G."/>
            <person name="Aanen D.K."/>
            <person name="Tsang A."/>
            <person name="Henrissat B."/>
            <person name="Bilanenko E.N."/>
            <person name="de Vries R.P."/>
            <person name="van Kan J.A.L."/>
            <person name="Grigoriev I.V."/>
            <person name="Debets A.J.M."/>
        </authorList>
    </citation>
    <scope>NUCLEOTIDE SEQUENCE [LARGE SCALE GENOMIC DNA]</scope>
    <source>
        <strain evidence="2 3">F11</strain>
    </source>
</reference>
<feature type="compositionally biased region" description="Low complexity" evidence="1">
    <location>
        <begin position="1012"/>
        <end position="1025"/>
    </location>
</feature>
<dbReference type="AlphaFoldDB" id="A0A3N2Q477"/>
<feature type="region of interest" description="Disordered" evidence="1">
    <location>
        <begin position="1"/>
        <end position="38"/>
    </location>
</feature>
<feature type="region of interest" description="Disordered" evidence="1">
    <location>
        <begin position="121"/>
        <end position="241"/>
    </location>
</feature>
<feature type="region of interest" description="Disordered" evidence="1">
    <location>
        <begin position="1065"/>
        <end position="1089"/>
    </location>
</feature>
<gene>
    <name evidence="2" type="ORF">SODALDRAFT_270675</name>
</gene>
<dbReference type="PANTHER" id="PTHR37988">
    <property type="entry name" value="UPF0592 MEMBRANE PROTEIN C7D4.03C"/>
    <property type="match status" value="1"/>
</dbReference>
<dbReference type="InterPro" id="IPR013887">
    <property type="entry name" value="UPF0592"/>
</dbReference>
<dbReference type="STRING" id="1314773.A0A3N2Q477"/>
<keyword evidence="3" id="KW-1185">Reference proteome</keyword>
<proteinExistence type="predicted"/>
<dbReference type="GeneID" id="39576206"/>
<dbReference type="OrthoDB" id="296767at2759"/>
<dbReference type="PANTHER" id="PTHR37988:SF1">
    <property type="entry name" value="UPF0592 MEMBRANE PROTEIN C7D4.03C"/>
    <property type="match status" value="1"/>
</dbReference>
<organism evidence="2 3">
    <name type="scientific">Sodiomyces alkalinus (strain CBS 110278 / VKM F-3762 / F11)</name>
    <name type="common">Alkaliphilic filamentous fungus</name>
    <dbReference type="NCBI Taxonomy" id="1314773"/>
    <lineage>
        <taxon>Eukaryota</taxon>
        <taxon>Fungi</taxon>
        <taxon>Dikarya</taxon>
        <taxon>Ascomycota</taxon>
        <taxon>Pezizomycotina</taxon>
        <taxon>Sordariomycetes</taxon>
        <taxon>Hypocreomycetidae</taxon>
        <taxon>Glomerellales</taxon>
        <taxon>Plectosphaerellaceae</taxon>
        <taxon>Sodiomyces</taxon>
    </lineage>
</organism>
<dbReference type="RefSeq" id="XP_028469376.1">
    <property type="nucleotide sequence ID" value="XM_028607728.1"/>
</dbReference>
<evidence type="ECO:0000313" key="2">
    <source>
        <dbReference type="EMBL" id="ROT41570.1"/>
    </source>
</evidence>